<dbReference type="EMBL" id="LAJE02000079">
    <property type="protein sequence ID" value="OEO32279.1"/>
    <property type="molecule type" value="Genomic_DNA"/>
</dbReference>
<keyword evidence="1" id="KW-0812">Transmembrane</keyword>
<dbReference type="Proteomes" id="UP000095463">
    <property type="component" value="Unassembled WGS sequence"/>
</dbReference>
<keyword evidence="3" id="KW-1185">Reference proteome</keyword>
<comment type="caution">
    <text evidence="2">The sequence shown here is derived from an EMBL/GenBank/DDBJ whole genome shotgun (WGS) entry which is preliminary data.</text>
</comment>
<accession>A0A1E5XUL1</accession>
<evidence type="ECO:0000313" key="3">
    <source>
        <dbReference type="Proteomes" id="UP000095463"/>
    </source>
</evidence>
<evidence type="ECO:0000256" key="1">
    <source>
        <dbReference type="SAM" id="Phobius"/>
    </source>
</evidence>
<keyword evidence="1" id="KW-0472">Membrane</keyword>
<organism evidence="2 3">
    <name type="scientific">Devosia insulae DS-56</name>
    <dbReference type="NCBI Taxonomy" id="1116389"/>
    <lineage>
        <taxon>Bacteria</taxon>
        <taxon>Pseudomonadati</taxon>
        <taxon>Pseudomonadota</taxon>
        <taxon>Alphaproteobacteria</taxon>
        <taxon>Hyphomicrobiales</taxon>
        <taxon>Devosiaceae</taxon>
        <taxon>Devosia</taxon>
    </lineage>
</organism>
<evidence type="ECO:0000313" key="2">
    <source>
        <dbReference type="EMBL" id="OEO32279.1"/>
    </source>
</evidence>
<reference evidence="2 3" key="1">
    <citation type="journal article" date="2015" name="Genome Announc.">
        <title>Genome Assemblies of Three Soil-Associated Devosia species: D. insulae, D. limi, and D. soli.</title>
        <authorList>
            <person name="Hassan Y.I."/>
            <person name="Lepp D."/>
            <person name="Zhou T."/>
        </authorList>
    </citation>
    <scope>NUCLEOTIDE SEQUENCE [LARGE SCALE GENOMIC DNA]</scope>
    <source>
        <strain evidence="2 3">DS-56</strain>
    </source>
</reference>
<proteinExistence type="predicted"/>
<dbReference type="AlphaFoldDB" id="A0A1E5XUL1"/>
<keyword evidence="1" id="KW-1133">Transmembrane helix</keyword>
<protein>
    <submittedName>
        <fullName evidence="2">Uncharacterized protein</fullName>
    </submittedName>
</protein>
<sequence>MLAVAGLAAITATTRLLLYSPAPEDLEALSRSQQSNHATLEALIGIQPWMNAGAMVLVVVLMFRVGRWLRGLVRRLLAAAEELR</sequence>
<name>A0A1E5XUL1_9HYPH</name>
<feature type="transmembrane region" description="Helical" evidence="1">
    <location>
        <begin position="42"/>
        <end position="65"/>
    </location>
</feature>
<gene>
    <name evidence="2" type="ORF">VW23_000785</name>
</gene>